<protein>
    <submittedName>
        <fullName evidence="1">Uncharacterized protein</fullName>
    </submittedName>
</protein>
<dbReference type="AlphaFoldDB" id="A0A1E3BDX1"/>
<evidence type="ECO:0000313" key="1">
    <source>
        <dbReference type="EMBL" id="ODM19088.1"/>
    </source>
</evidence>
<dbReference type="VEuPathDB" id="FungiDB:SI65_05705"/>
<dbReference type="OrthoDB" id="4508405at2759"/>
<comment type="caution">
    <text evidence="1">The sequence shown here is derived from an EMBL/GenBank/DDBJ whole genome shotgun (WGS) entry which is preliminary data.</text>
</comment>
<dbReference type="EMBL" id="JXNT01000005">
    <property type="protein sequence ID" value="ODM19088.1"/>
    <property type="molecule type" value="Genomic_DNA"/>
</dbReference>
<proteinExistence type="predicted"/>
<dbReference type="Proteomes" id="UP000094569">
    <property type="component" value="Unassembled WGS sequence"/>
</dbReference>
<gene>
    <name evidence="1" type="ORF">SI65_05705</name>
</gene>
<name>A0A1E3BDX1_ASPCR</name>
<sequence length="620" mass="69657">MIVLTVGLQEIQSKELDWDEKVCSDLVNQVGQKIEQIGRLDDSQKTDALMQVQRGGSVRWHILSTEQQIISSTCWESYWESCTDVFSISVGLEERDSGVMPFALENTQLCKLVRDLGSDLEQLQKLKRSQVVDICYGLKDVGFVKCFVVQEATQDNLSVLSRDCNIDVIQPTSFPSFARYISMSDLEPFDPSNKISPVCVEPDVRMNNMYKYGHYPGDEVDRLWDVGQTPDESVLFMTPETILHGTAYPVPGVTSPAETISTPGPDGGASSYLTPSTVYFDTSQIGECLTLPGLRATRLNQAVKAKRLVSNQSRQSQMTPVATRSNQKIIHLLQSCVFGQGDVLEQKRIQKVLEAEVRLLIKDPCGMLQPLLGAWDKNMLLDLHPLGLPVLWKGIQGAVNYLRILDVDDTSRFLDPVAKRIGQVLLYINYEELCKRPKEYCPPSTSKPTVTHVLNCILDAYTDDPRISMSLQSRRNKISGYHVRRGRWWWRLAGTLGVGMLLIADSSLMSIMCNNSFTINQINVLATFALNTRPGTIRVFRTLELMVRSLMLGQITDDLRQAVLHDELGILGQHELARVHDEDEMAVACQRIENPWTAVDAESCAREKLTEFFAGMPAMW</sequence>
<organism evidence="1 2">
    <name type="scientific">Aspergillus cristatus</name>
    <name type="common">Chinese Fuzhuan brick tea-fermentation fungus</name>
    <name type="synonym">Eurotium cristatum</name>
    <dbReference type="NCBI Taxonomy" id="573508"/>
    <lineage>
        <taxon>Eukaryota</taxon>
        <taxon>Fungi</taxon>
        <taxon>Dikarya</taxon>
        <taxon>Ascomycota</taxon>
        <taxon>Pezizomycotina</taxon>
        <taxon>Eurotiomycetes</taxon>
        <taxon>Eurotiomycetidae</taxon>
        <taxon>Eurotiales</taxon>
        <taxon>Aspergillaceae</taxon>
        <taxon>Aspergillus</taxon>
        <taxon>Aspergillus subgen. Aspergillus</taxon>
    </lineage>
</organism>
<evidence type="ECO:0000313" key="2">
    <source>
        <dbReference type="Proteomes" id="UP000094569"/>
    </source>
</evidence>
<keyword evidence="2" id="KW-1185">Reference proteome</keyword>
<accession>A0A1E3BDX1</accession>
<reference evidence="1 2" key="1">
    <citation type="journal article" date="2016" name="BMC Genomics">
        <title>Comparative genomic and transcriptomic analyses of the Fuzhuan brick tea-fermentation fungus Aspergillus cristatus.</title>
        <authorList>
            <person name="Ge Y."/>
            <person name="Wang Y."/>
            <person name="Liu Y."/>
            <person name="Tan Y."/>
            <person name="Ren X."/>
            <person name="Zhang X."/>
            <person name="Hyde K.D."/>
            <person name="Liu Y."/>
            <person name="Liu Z."/>
        </authorList>
    </citation>
    <scope>NUCLEOTIDE SEQUENCE [LARGE SCALE GENOMIC DNA]</scope>
    <source>
        <strain evidence="1 2">GZAAS20.1005</strain>
    </source>
</reference>